<accession>A0ABY6DC98</accession>
<proteinExistence type="predicted"/>
<dbReference type="InterPro" id="IPR011701">
    <property type="entry name" value="MFS"/>
</dbReference>
<dbReference type="Gene3D" id="1.20.1250.20">
    <property type="entry name" value="MFS general substrate transporter like domains"/>
    <property type="match status" value="2"/>
</dbReference>
<feature type="transmembrane region" description="Helical" evidence="5">
    <location>
        <begin position="333"/>
        <end position="354"/>
    </location>
</feature>
<evidence type="ECO:0000256" key="1">
    <source>
        <dbReference type="ARBA" id="ARBA00022692"/>
    </source>
</evidence>
<feature type="transmembrane region" description="Helical" evidence="5">
    <location>
        <begin position="296"/>
        <end position="321"/>
    </location>
</feature>
<gene>
    <name evidence="6" type="ORF">N7U68_01010</name>
</gene>
<geneLocation type="plasmid" evidence="6 7">
    <name>unnamed2</name>
</geneLocation>
<evidence type="ECO:0000256" key="5">
    <source>
        <dbReference type="SAM" id="Phobius"/>
    </source>
</evidence>
<reference evidence="6" key="1">
    <citation type="submission" date="2022-10" db="EMBL/GenBank/DDBJ databases">
        <title>Roseovarius pelagicus sp. nov., isolated from Arctic seawater.</title>
        <authorList>
            <person name="Hong Y.W."/>
            <person name="Hwang C.Y."/>
        </authorList>
    </citation>
    <scope>NUCLEOTIDE SEQUENCE</scope>
    <source>
        <strain evidence="6">HL-MP18</strain>
        <plasmid evidence="6">unnamed2</plasmid>
    </source>
</reference>
<evidence type="ECO:0000256" key="4">
    <source>
        <dbReference type="SAM" id="MobiDB-lite"/>
    </source>
</evidence>
<dbReference type="PANTHER" id="PTHR11360">
    <property type="entry name" value="MONOCARBOXYLATE TRANSPORTER"/>
    <property type="match status" value="1"/>
</dbReference>
<feature type="transmembrane region" description="Helical" evidence="5">
    <location>
        <begin position="131"/>
        <end position="152"/>
    </location>
</feature>
<feature type="transmembrane region" description="Helical" evidence="5">
    <location>
        <begin position="73"/>
        <end position="92"/>
    </location>
</feature>
<feature type="transmembrane region" description="Helical" evidence="5">
    <location>
        <begin position="244"/>
        <end position="265"/>
    </location>
</feature>
<dbReference type="Pfam" id="PF07690">
    <property type="entry name" value="MFS_1"/>
    <property type="match status" value="1"/>
</dbReference>
<feature type="region of interest" description="Disordered" evidence="4">
    <location>
        <begin position="393"/>
        <end position="420"/>
    </location>
</feature>
<dbReference type="RefSeq" id="WP_263046670.1">
    <property type="nucleotide sequence ID" value="NZ_CP106737.1"/>
</dbReference>
<feature type="transmembrane region" description="Helical" evidence="5">
    <location>
        <begin position="164"/>
        <end position="180"/>
    </location>
</feature>
<feature type="transmembrane region" description="Helical" evidence="5">
    <location>
        <begin position="43"/>
        <end position="61"/>
    </location>
</feature>
<protein>
    <submittedName>
        <fullName evidence="6">MFS transporter</fullName>
    </submittedName>
</protein>
<evidence type="ECO:0000313" key="7">
    <source>
        <dbReference type="Proteomes" id="UP001064087"/>
    </source>
</evidence>
<keyword evidence="7" id="KW-1185">Reference proteome</keyword>
<sequence>MAKRTRYPLLLSGVVINFLMGVMYGWGILLAPLEGFLDLPRSALSIVPGIGLTCFTLGVYVHDPIARRMSPSVLAPLVVMAAGAGHFLFFLLPGYMSLLLGPGVIFGTAAGIGYGLSIAYAQAACRKNKGLAVGIVVASFAASGMALSAVAVTTGISQAQIPNLFGILALIYLVVSPLLWKLPNTEDARIDQNWKDPAGSRIAMGKPFLGFGIAFFAFCYIGLMVMSHGVAILRELGAADHLSVLAPFVLNSGYLVGALLGGVFVERSSPKMAPMIGLSVLLLGLLALNAGFPVGVWIVAILVLGVGFGSTVTMFVTLLAYRYGSANAGFLFGRLNVGYGLAGLTAPSITGLLYDFGGSYRLPILAGTTFGALGLFALVASRSSNKATVSEAAGESISPAVHDTEKTKETRQITGANRNE</sequence>
<keyword evidence="6" id="KW-0614">Plasmid</keyword>
<feature type="transmembrane region" description="Helical" evidence="5">
    <location>
        <begin position="208"/>
        <end position="232"/>
    </location>
</feature>
<dbReference type="InterPro" id="IPR036259">
    <property type="entry name" value="MFS_trans_sf"/>
</dbReference>
<evidence type="ECO:0000256" key="3">
    <source>
        <dbReference type="ARBA" id="ARBA00023136"/>
    </source>
</evidence>
<dbReference type="SUPFAM" id="SSF103473">
    <property type="entry name" value="MFS general substrate transporter"/>
    <property type="match status" value="1"/>
</dbReference>
<evidence type="ECO:0000313" key="6">
    <source>
        <dbReference type="EMBL" id="UXX81470.1"/>
    </source>
</evidence>
<feature type="compositionally biased region" description="Basic and acidic residues" evidence="4">
    <location>
        <begin position="402"/>
        <end position="411"/>
    </location>
</feature>
<keyword evidence="1 5" id="KW-0812">Transmembrane</keyword>
<name>A0ABY6DC98_9RHOB</name>
<keyword evidence="3 5" id="KW-0472">Membrane</keyword>
<organism evidence="6 7">
    <name type="scientific">Roseovarius pelagicus</name>
    <dbReference type="NCBI Taxonomy" id="2980108"/>
    <lineage>
        <taxon>Bacteria</taxon>
        <taxon>Pseudomonadati</taxon>
        <taxon>Pseudomonadota</taxon>
        <taxon>Alphaproteobacteria</taxon>
        <taxon>Rhodobacterales</taxon>
        <taxon>Roseobacteraceae</taxon>
        <taxon>Roseovarius</taxon>
    </lineage>
</organism>
<dbReference type="InterPro" id="IPR050327">
    <property type="entry name" value="Proton-linked_MCT"/>
</dbReference>
<keyword evidence="2 5" id="KW-1133">Transmembrane helix</keyword>
<feature type="transmembrane region" description="Helical" evidence="5">
    <location>
        <begin position="272"/>
        <end position="290"/>
    </location>
</feature>
<feature type="transmembrane region" description="Helical" evidence="5">
    <location>
        <begin position="360"/>
        <end position="380"/>
    </location>
</feature>
<evidence type="ECO:0000256" key="2">
    <source>
        <dbReference type="ARBA" id="ARBA00022989"/>
    </source>
</evidence>
<dbReference type="Proteomes" id="UP001064087">
    <property type="component" value="Plasmid unnamed2"/>
</dbReference>
<dbReference type="EMBL" id="CP106737">
    <property type="protein sequence ID" value="UXX81470.1"/>
    <property type="molecule type" value="Genomic_DNA"/>
</dbReference>
<feature type="transmembrane region" description="Helical" evidence="5">
    <location>
        <begin position="98"/>
        <end position="119"/>
    </location>
</feature>
<feature type="transmembrane region" description="Helical" evidence="5">
    <location>
        <begin position="7"/>
        <end position="31"/>
    </location>
</feature>